<dbReference type="InterPro" id="IPR003661">
    <property type="entry name" value="HisK_dim/P_dom"/>
</dbReference>
<dbReference type="InterPro" id="IPR003660">
    <property type="entry name" value="HAMP_dom"/>
</dbReference>
<keyword evidence="13 14" id="KW-0472">Membrane</keyword>
<keyword evidence="6" id="KW-0808">Transferase</keyword>
<dbReference type="SMART" id="SM00388">
    <property type="entry name" value="HisKA"/>
    <property type="match status" value="1"/>
</dbReference>
<sequence>MILQTAGTNLLDRHFARPSFIAEQNQRTKAQLSQYIAQNRLSITDRDRLSDWVSKKKYVTIYIYQNKQLVYASDGHSVESQGLGSEPFVPDDSLYDLRFSDADTQLYLESYFEYKYYNIATFSCLAASSAFFLFLMLLFINTKTSYVEILENEIKILEGGNLEYPITIKGTDELASLAQSVNEMRKSFIERLENEEQARNANNELVTAMSHDLRTPLTALIGYLDIIQYRKYKTEEQLFNYIANSKDNAYRIKHLSDQLFEYFILSYSQNDPPELKEYDGGQLLDQFIGIHSPLLVDEGFLFTFIPCEMPFTVSVHVMSMQRVFDNLFSNVLKYADKGHEVRVQCTLHGEQLHIDVENRIDPNTENADSNGIGIKVCEKIVQNHKGNFEAAKTDDMYRVRISLPVHSNG</sequence>
<dbReference type="Gene3D" id="1.10.287.130">
    <property type="match status" value="1"/>
</dbReference>
<dbReference type="SUPFAM" id="SSF55874">
    <property type="entry name" value="ATPase domain of HSP90 chaperone/DNA topoisomerase II/histidine kinase"/>
    <property type="match status" value="1"/>
</dbReference>
<evidence type="ECO:0000256" key="3">
    <source>
        <dbReference type="ARBA" id="ARBA00012438"/>
    </source>
</evidence>
<proteinExistence type="predicted"/>
<keyword evidence="18" id="KW-1185">Reference proteome</keyword>
<keyword evidence="11 14" id="KW-1133">Transmembrane helix</keyword>
<feature type="transmembrane region" description="Helical" evidence="14">
    <location>
        <begin position="116"/>
        <end position="140"/>
    </location>
</feature>
<dbReference type="InterPro" id="IPR050398">
    <property type="entry name" value="HssS/ArlS-like"/>
</dbReference>
<dbReference type="Pfam" id="PF00672">
    <property type="entry name" value="HAMP"/>
    <property type="match status" value="1"/>
</dbReference>
<evidence type="ECO:0000256" key="4">
    <source>
        <dbReference type="ARBA" id="ARBA00022475"/>
    </source>
</evidence>
<evidence type="ECO:0000313" key="17">
    <source>
        <dbReference type="EMBL" id="NGZ75648.1"/>
    </source>
</evidence>
<evidence type="ECO:0000256" key="2">
    <source>
        <dbReference type="ARBA" id="ARBA00004651"/>
    </source>
</evidence>
<keyword evidence="4" id="KW-1003">Cell membrane</keyword>
<feature type="domain" description="Histidine kinase" evidence="15">
    <location>
        <begin position="208"/>
        <end position="407"/>
    </location>
</feature>
<dbReference type="InterPro" id="IPR036097">
    <property type="entry name" value="HisK_dim/P_sf"/>
</dbReference>
<dbReference type="GO" id="GO:0016301">
    <property type="term" value="F:kinase activity"/>
    <property type="evidence" value="ECO:0007669"/>
    <property type="project" value="UniProtKB-KW"/>
</dbReference>
<dbReference type="Proteomes" id="UP000800303">
    <property type="component" value="Unassembled WGS sequence"/>
</dbReference>
<evidence type="ECO:0000256" key="14">
    <source>
        <dbReference type="SAM" id="Phobius"/>
    </source>
</evidence>
<name>A0ABX0F7T9_9BACL</name>
<feature type="domain" description="HAMP" evidence="16">
    <location>
        <begin position="141"/>
        <end position="193"/>
    </location>
</feature>
<keyword evidence="9 17" id="KW-0418">Kinase</keyword>
<dbReference type="SMART" id="SM00387">
    <property type="entry name" value="HATPase_c"/>
    <property type="match status" value="1"/>
</dbReference>
<evidence type="ECO:0000256" key="6">
    <source>
        <dbReference type="ARBA" id="ARBA00022679"/>
    </source>
</evidence>
<dbReference type="EC" id="2.7.13.3" evidence="3"/>
<comment type="caution">
    <text evidence="17">The sequence shown here is derived from an EMBL/GenBank/DDBJ whole genome shotgun (WGS) entry which is preliminary data.</text>
</comment>
<reference evidence="17 18" key="1">
    <citation type="submission" date="2020-01" db="EMBL/GenBank/DDBJ databases">
        <title>Polyphasic characterisation and genomic insights into a novel alkali tolerant bacterium VR-M41.</title>
        <authorList>
            <person name="Vemuluri V.R."/>
        </authorList>
    </citation>
    <scope>NUCLEOTIDE SEQUENCE [LARGE SCALE GENOMIC DNA]</scope>
    <source>
        <strain evidence="17 18">VR-M41</strain>
    </source>
</reference>
<dbReference type="Pfam" id="PF02518">
    <property type="entry name" value="HATPase_c"/>
    <property type="match status" value="1"/>
</dbReference>
<dbReference type="PROSITE" id="PS50109">
    <property type="entry name" value="HIS_KIN"/>
    <property type="match status" value="1"/>
</dbReference>
<evidence type="ECO:0000259" key="16">
    <source>
        <dbReference type="PROSITE" id="PS50885"/>
    </source>
</evidence>
<dbReference type="Gene3D" id="3.30.565.10">
    <property type="entry name" value="Histidine kinase-like ATPase, C-terminal domain"/>
    <property type="match status" value="1"/>
</dbReference>
<keyword evidence="8" id="KW-0547">Nucleotide-binding</keyword>
<evidence type="ECO:0000256" key="7">
    <source>
        <dbReference type="ARBA" id="ARBA00022692"/>
    </source>
</evidence>
<evidence type="ECO:0000256" key="11">
    <source>
        <dbReference type="ARBA" id="ARBA00022989"/>
    </source>
</evidence>
<evidence type="ECO:0000259" key="15">
    <source>
        <dbReference type="PROSITE" id="PS50109"/>
    </source>
</evidence>
<evidence type="ECO:0000256" key="8">
    <source>
        <dbReference type="ARBA" id="ARBA00022741"/>
    </source>
</evidence>
<evidence type="ECO:0000256" key="13">
    <source>
        <dbReference type="ARBA" id="ARBA00023136"/>
    </source>
</evidence>
<accession>A0ABX0F7T9</accession>
<comment type="subcellular location">
    <subcellularLocation>
        <location evidence="2">Cell membrane</location>
        <topology evidence="2">Multi-pass membrane protein</topology>
    </subcellularLocation>
</comment>
<dbReference type="InterPro" id="IPR003594">
    <property type="entry name" value="HATPase_dom"/>
</dbReference>
<dbReference type="PANTHER" id="PTHR45528:SF1">
    <property type="entry name" value="SENSOR HISTIDINE KINASE CPXA"/>
    <property type="match status" value="1"/>
</dbReference>
<dbReference type="SUPFAM" id="SSF47384">
    <property type="entry name" value="Homodimeric domain of signal transducing histidine kinase"/>
    <property type="match status" value="1"/>
</dbReference>
<dbReference type="Gene3D" id="6.10.340.10">
    <property type="match status" value="1"/>
</dbReference>
<evidence type="ECO:0000256" key="9">
    <source>
        <dbReference type="ARBA" id="ARBA00022777"/>
    </source>
</evidence>
<evidence type="ECO:0000313" key="18">
    <source>
        <dbReference type="Proteomes" id="UP000800303"/>
    </source>
</evidence>
<organism evidence="17 18">
    <name type="scientific">Saccharibacillus alkalitolerans</name>
    <dbReference type="NCBI Taxonomy" id="2705290"/>
    <lineage>
        <taxon>Bacteria</taxon>
        <taxon>Bacillati</taxon>
        <taxon>Bacillota</taxon>
        <taxon>Bacilli</taxon>
        <taxon>Bacillales</taxon>
        <taxon>Paenibacillaceae</taxon>
        <taxon>Saccharibacillus</taxon>
    </lineage>
</organism>
<gene>
    <name evidence="17" type="ORF">GYN08_09960</name>
</gene>
<evidence type="ECO:0000256" key="1">
    <source>
        <dbReference type="ARBA" id="ARBA00000085"/>
    </source>
</evidence>
<dbReference type="PANTHER" id="PTHR45528">
    <property type="entry name" value="SENSOR HISTIDINE KINASE CPXA"/>
    <property type="match status" value="1"/>
</dbReference>
<evidence type="ECO:0000256" key="5">
    <source>
        <dbReference type="ARBA" id="ARBA00022553"/>
    </source>
</evidence>
<keyword evidence="5" id="KW-0597">Phosphoprotein</keyword>
<dbReference type="EMBL" id="JAAFGS010000003">
    <property type="protein sequence ID" value="NGZ75648.1"/>
    <property type="molecule type" value="Genomic_DNA"/>
</dbReference>
<keyword evidence="10" id="KW-0067">ATP-binding</keyword>
<dbReference type="RefSeq" id="WP_166274066.1">
    <property type="nucleotide sequence ID" value="NZ_JAAFGS010000003.1"/>
</dbReference>
<dbReference type="InterPro" id="IPR036890">
    <property type="entry name" value="HATPase_C_sf"/>
</dbReference>
<evidence type="ECO:0000256" key="12">
    <source>
        <dbReference type="ARBA" id="ARBA00023012"/>
    </source>
</evidence>
<dbReference type="PROSITE" id="PS50885">
    <property type="entry name" value="HAMP"/>
    <property type="match status" value="1"/>
</dbReference>
<comment type="catalytic activity">
    <reaction evidence="1">
        <text>ATP + protein L-histidine = ADP + protein N-phospho-L-histidine.</text>
        <dbReference type="EC" id="2.7.13.3"/>
    </reaction>
</comment>
<dbReference type="InterPro" id="IPR005467">
    <property type="entry name" value="His_kinase_dom"/>
</dbReference>
<keyword evidence="12" id="KW-0902">Two-component regulatory system</keyword>
<protein>
    <recommendedName>
        <fullName evidence="3">histidine kinase</fullName>
        <ecNumber evidence="3">2.7.13.3</ecNumber>
    </recommendedName>
</protein>
<dbReference type="Pfam" id="PF00512">
    <property type="entry name" value="HisKA"/>
    <property type="match status" value="1"/>
</dbReference>
<keyword evidence="7 14" id="KW-0812">Transmembrane</keyword>
<dbReference type="CDD" id="cd06225">
    <property type="entry name" value="HAMP"/>
    <property type="match status" value="1"/>
</dbReference>
<dbReference type="CDD" id="cd00082">
    <property type="entry name" value="HisKA"/>
    <property type="match status" value="1"/>
</dbReference>
<evidence type="ECO:0000256" key="10">
    <source>
        <dbReference type="ARBA" id="ARBA00022840"/>
    </source>
</evidence>